<feature type="region of interest" description="Disordered" evidence="1">
    <location>
        <begin position="1"/>
        <end position="43"/>
    </location>
</feature>
<accession>A6WCD6</accession>
<keyword evidence="2" id="KW-0472">Membrane</keyword>
<dbReference type="OrthoDB" id="9854864at2"/>
<name>A6WCD6_KINRD</name>
<dbReference type="HOGENOM" id="CLU_1675561_0_0_11"/>
<organism evidence="3 4">
    <name type="scientific">Kineococcus radiotolerans (strain ATCC BAA-149 / DSM 14245 / SRS30216)</name>
    <dbReference type="NCBI Taxonomy" id="266940"/>
    <lineage>
        <taxon>Bacteria</taxon>
        <taxon>Bacillati</taxon>
        <taxon>Actinomycetota</taxon>
        <taxon>Actinomycetes</taxon>
        <taxon>Kineosporiales</taxon>
        <taxon>Kineosporiaceae</taxon>
        <taxon>Kineococcus</taxon>
    </lineage>
</organism>
<evidence type="ECO:0000313" key="3">
    <source>
        <dbReference type="EMBL" id="ABS04475.1"/>
    </source>
</evidence>
<sequence length="157" mass="16327">MRDPRAGGGDSFYAQSGGRPVFNPGNTSPFSVPRTEAVPRRAGRDPVKTLVTWATVLVVGAIGVKYGYPVVMDQVHAKDISAVTADLENVAAGEASYLKLNGTYGTDFDALSIPKTISHVDVLSATGSDFCLKGTGVTGGVVRYYSPGRGVSDTPCG</sequence>
<evidence type="ECO:0000256" key="1">
    <source>
        <dbReference type="SAM" id="MobiDB-lite"/>
    </source>
</evidence>
<keyword evidence="2" id="KW-1133">Transmembrane helix</keyword>
<feature type="transmembrane region" description="Helical" evidence="2">
    <location>
        <begin position="50"/>
        <end position="68"/>
    </location>
</feature>
<evidence type="ECO:0000256" key="2">
    <source>
        <dbReference type="SAM" id="Phobius"/>
    </source>
</evidence>
<keyword evidence="4" id="KW-1185">Reference proteome</keyword>
<dbReference type="EMBL" id="CP000750">
    <property type="protein sequence ID" value="ABS04475.1"/>
    <property type="molecule type" value="Genomic_DNA"/>
</dbReference>
<protein>
    <submittedName>
        <fullName evidence="3">Uncharacterized protein</fullName>
    </submittedName>
</protein>
<proteinExistence type="predicted"/>
<reference evidence="4" key="1">
    <citation type="journal article" date="2008" name="PLoS ONE">
        <title>Survival in nuclear waste, extreme resistance, and potential applications gleaned from the genome sequence of Kineococcus radiotolerans SRS30216.</title>
        <authorList>
            <person name="Bagwell C.E."/>
            <person name="Bhat S."/>
            <person name="Hawkins G.M."/>
            <person name="Smith B.W."/>
            <person name="Biswas T."/>
            <person name="Hoover T.R."/>
            <person name="Saunders E."/>
            <person name="Han C.S."/>
            <person name="Tsodikov O.V."/>
            <person name="Shimkets L.J."/>
        </authorList>
    </citation>
    <scope>NUCLEOTIDE SEQUENCE [LARGE SCALE GENOMIC DNA]</scope>
    <source>
        <strain evidence="4">ATCC BAA-149 / DSM 14245 / SRS30216</strain>
    </source>
</reference>
<evidence type="ECO:0000313" key="4">
    <source>
        <dbReference type="Proteomes" id="UP000001116"/>
    </source>
</evidence>
<gene>
    <name evidence="3" type="ordered locus">Krad_3011</name>
</gene>
<keyword evidence="2" id="KW-0812">Transmembrane</keyword>
<dbReference type="KEGG" id="kra:Krad_3011"/>
<dbReference type="Proteomes" id="UP000001116">
    <property type="component" value="Chromosome"/>
</dbReference>
<feature type="compositionally biased region" description="Gly residues" evidence="1">
    <location>
        <begin position="1"/>
        <end position="10"/>
    </location>
</feature>
<dbReference type="STRING" id="266940.Krad_3011"/>
<dbReference type="RefSeq" id="WP_012087278.1">
    <property type="nucleotide sequence ID" value="NC_009664.2"/>
</dbReference>
<dbReference type="AlphaFoldDB" id="A6WCD6"/>